<keyword evidence="2" id="KW-1185">Reference proteome</keyword>
<organism evidence="1 2">
    <name type="scientific">Rhodococcus xishaensis</name>
    <dbReference type="NCBI Taxonomy" id="2487364"/>
    <lineage>
        <taxon>Bacteria</taxon>
        <taxon>Bacillati</taxon>
        <taxon>Actinomycetota</taxon>
        <taxon>Actinomycetes</taxon>
        <taxon>Mycobacteriales</taxon>
        <taxon>Nocardiaceae</taxon>
        <taxon>Rhodococcus</taxon>
    </lineage>
</organism>
<name>A0A438AVU6_9NOCA</name>
<dbReference type="Proteomes" id="UP000283479">
    <property type="component" value="Unassembled WGS sequence"/>
</dbReference>
<accession>A0A438AVU6</accession>
<proteinExistence type="predicted"/>
<protein>
    <submittedName>
        <fullName evidence="1">Uncharacterized protein</fullName>
    </submittedName>
</protein>
<reference evidence="1 2" key="1">
    <citation type="submission" date="2018-11" db="EMBL/GenBank/DDBJ databases">
        <title>Rhodococcus spongicola sp. nov. and Rhodococcus xishaensis sp. nov. from marine sponges.</title>
        <authorList>
            <person name="Li L."/>
            <person name="Lin H.W."/>
        </authorList>
    </citation>
    <scope>NUCLEOTIDE SEQUENCE [LARGE SCALE GENOMIC DNA]</scope>
    <source>
        <strain evidence="1 2">LHW51113</strain>
    </source>
</reference>
<sequence>MPGDPVGGVSVMPSIATTDTVPSTLSAKGGGCTMPAPDGRLEVLAKHVRLFIGGHPDAWLFPGENDGQPWHQNSLGYRCARHDRRRAEHER</sequence>
<gene>
    <name evidence="1" type="ORF">EGT50_08875</name>
</gene>
<dbReference type="EMBL" id="RKLO01000003">
    <property type="protein sequence ID" value="RVW02843.1"/>
    <property type="molecule type" value="Genomic_DNA"/>
</dbReference>
<dbReference type="AlphaFoldDB" id="A0A438AVU6"/>
<evidence type="ECO:0000313" key="2">
    <source>
        <dbReference type="Proteomes" id="UP000283479"/>
    </source>
</evidence>
<comment type="caution">
    <text evidence="1">The sequence shown here is derived from an EMBL/GenBank/DDBJ whole genome shotgun (WGS) entry which is preliminary data.</text>
</comment>
<evidence type="ECO:0000313" key="1">
    <source>
        <dbReference type="EMBL" id="RVW02843.1"/>
    </source>
</evidence>